<dbReference type="PANTHER" id="PTHR43017">
    <property type="entry name" value="GALACTOSIDE O-ACETYLTRANSFERASE"/>
    <property type="match status" value="1"/>
</dbReference>
<dbReference type="InterPro" id="IPR001451">
    <property type="entry name" value="Hexapep"/>
</dbReference>
<evidence type="ECO:0000313" key="8">
    <source>
        <dbReference type="Proteomes" id="UP000823989"/>
    </source>
</evidence>
<accession>A0A9D1QHF8</accession>
<evidence type="ECO:0000256" key="4">
    <source>
        <dbReference type="ARBA" id="ARBA00023315"/>
    </source>
</evidence>
<evidence type="ECO:0000313" key="7">
    <source>
        <dbReference type="EMBL" id="HIW13375.1"/>
    </source>
</evidence>
<dbReference type="EMBL" id="DXHR01000031">
    <property type="protein sequence ID" value="HIW13375.1"/>
    <property type="molecule type" value="Genomic_DNA"/>
</dbReference>
<dbReference type="AlphaFoldDB" id="A0A9D1QHF8"/>
<evidence type="ECO:0000256" key="5">
    <source>
        <dbReference type="RuleBase" id="RU367021"/>
    </source>
</evidence>
<comment type="similarity">
    <text evidence="1 5">Belongs to the transferase hexapeptide repeat family.</text>
</comment>
<dbReference type="InterPro" id="IPR018357">
    <property type="entry name" value="Hexapep_transf_CS"/>
</dbReference>
<dbReference type="CDD" id="cd03357">
    <property type="entry name" value="LbH_MAT_GAT"/>
    <property type="match status" value="1"/>
</dbReference>
<protein>
    <recommendedName>
        <fullName evidence="5">Acetyltransferase</fullName>
        <ecNumber evidence="5">2.3.1.-</ecNumber>
    </recommendedName>
</protein>
<dbReference type="SUPFAM" id="SSF51161">
    <property type="entry name" value="Trimeric LpxA-like enzymes"/>
    <property type="match status" value="1"/>
</dbReference>
<dbReference type="GO" id="GO:0008870">
    <property type="term" value="F:galactoside O-acetyltransferase activity"/>
    <property type="evidence" value="ECO:0007669"/>
    <property type="project" value="TreeGrafter"/>
</dbReference>
<sequence>MSEKEKMLRGEYYDPEDPTLKHLRGNAEKLIGEYNSPEAGNEAHILEMLIGYRAEGISIRKPFYCDYGSNIKVGRNFYANYNCVFLDAGPINIGDDVFLGPGVSLITVNHPLDPEERRAGKEYAKAINIGNNVWLGANVTVNPGVTIGDNTVIGSGSVVVKDIPANMVAVGNPCRPVKSVET</sequence>
<reference evidence="7" key="1">
    <citation type="journal article" date="2021" name="PeerJ">
        <title>Extensive microbial diversity within the chicken gut microbiome revealed by metagenomics and culture.</title>
        <authorList>
            <person name="Gilroy R."/>
            <person name="Ravi A."/>
            <person name="Getino M."/>
            <person name="Pursley I."/>
            <person name="Horton D.L."/>
            <person name="Alikhan N.F."/>
            <person name="Baker D."/>
            <person name="Gharbi K."/>
            <person name="Hall N."/>
            <person name="Watson M."/>
            <person name="Adriaenssens E.M."/>
            <person name="Foster-Nyarko E."/>
            <person name="Jarju S."/>
            <person name="Secka A."/>
            <person name="Antonio M."/>
            <person name="Oren A."/>
            <person name="Chaudhuri R.R."/>
            <person name="La Ragione R."/>
            <person name="Hildebrand F."/>
            <person name="Pallen M.J."/>
        </authorList>
    </citation>
    <scope>NUCLEOTIDE SEQUENCE</scope>
    <source>
        <strain evidence="7">ChiHjej13B12-752</strain>
    </source>
</reference>
<keyword evidence="3" id="KW-0677">Repeat</keyword>
<dbReference type="Gene3D" id="2.160.10.10">
    <property type="entry name" value="Hexapeptide repeat proteins"/>
    <property type="match status" value="1"/>
</dbReference>
<dbReference type="FunFam" id="2.160.10.10:FF:000025">
    <property type="entry name" value="Hexapeptide-repeat containing-acetyltransferase"/>
    <property type="match status" value="1"/>
</dbReference>
<dbReference type="InterPro" id="IPR011004">
    <property type="entry name" value="Trimer_LpxA-like_sf"/>
</dbReference>
<organism evidence="7 8">
    <name type="scientific">Candidatus Salinicoccus stercoripullorum</name>
    <dbReference type="NCBI Taxonomy" id="2838756"/>
    <lineage>
        <taxon>Bacteria</taxon>
        <taxon>Bacillati</taxon>
        <taxon>Bacillota</taxon>
        <taxon>Bacilli</taxon>
        <taxon>Bacillales</taxon>
        <taxon>Staphylococcaceae</taxon>
        <taxon>Salinicoccus</taxon>
    </lineage>
</organism>
<gene>
    <name evidence="7" type="ORF">H9891_09515</name>
</gene>
<dbReference type="Pfam" id="PF00132">
    <property type="entry name" value="Hexapep"/>
    <property type="match status" value="1"/>
</dbReference>
<keyword evidence="2 5" id="KW-0808">Transferase</keyword>
<dbReference type="PANTHER" id="PTHR43017:SF1">
    <property type="entry name" value="ACETYLTRANSFERASE YJL218W-RELATED"/>
    <property type="match status" value="1"/>
</dbReference>
<dbReference type="SMART" id="SM01266">
    <property type="entry name" value="Mac"/>
    <property type="match status" value="1"/>
</dbReference>
<evidence type="ECO:0000256" key="3">
    <source>
        <dbReference type="ARBA" id="ARBA00022737"/>
    </source>
</evidence>
<evidence type="ECO:0000256" key="2">
    <source>
        <dbReference type="ARBA" id="ARBA00022679"/>
    </source>
</evidence>
<evidence type="ECO:0000256" key="1">
    <source>
        <dbReference type="ARBA" id="ARBA00007274"/>
    </source>
</evidence>
<reference evidence="7" key="2">
    <citation type="submission" date="2021-04" db="EMBL/GenBank/DDBJ databases">
        <authorList>
            <person name="Gilroy R."/>
        </authorList>
    </citation>
    <scope>NUCLEOTIDE SEQUENCE</scope>
    <source>
        <strain evidence="7">ChiHjej13B12-752</strain>
    </source>
</reference>
<comment type="caution">
    <text evidence="7">The sequence shown here is derived from an EMBL/GenBank/DDBJ whole genome shotgun (WGS) entry which is preliminary data.</text>
</comment>
<dbReference type="InterPro" id="IPR024688">
    <property type="entry name" value="Mac_dom"/>
</dbReference>
<keyword evidence="4 5" id="KW-0012">Acyltransferase</keyword>
<name>A0A9D1QHF8_9STAP</name>
<dbReference type="InterPro" id="IPR039369">
    <property type="entry name" value="LacA-like"/>
</dbReference>
<dbReference type="Proteomes" id="UP000823989">
    <property type="component" value="Unassembled WGS sequence"/>
</dbReference>
<dbReference type="EC" id="2.3.1.-" evidence="5"/>
<dbReference type="Pfam" id="PF12464">
    <property type="entry name" value="Mac"/>
    <property type="match status" value="1"/>
</dbReference>
<feature type="domain" description="Maltose/galactoside acetyltransferase" evidence="6">
    <location>
        <begin position="4"/>
        <end position="55"/>
    </location>
</feature>
<dbReference type="PROSITE" id="PS00101">
    <property type="entry name" value="HEXAPEP_TRANSFERASES"/>
    <property type="match status" value="1"/>
</dbReference>
<evidence type="ECO:0000259" key="6">
    <source>
        <dbReference type="SMART" id="SM01266"/>
    </source>
</evidence>
<proteinExistence type="inferred from homology"/>